<proteinExistence type="predicted"/>
<dbReference type="OrthoDB" id="2352996at2"/>
<dbReference type="Proteomes" id="UP000053797">
    <property type="component" value="Unassembled WGS sequence"/>
</dbReference>
<dbReference type="RefSeq" id="WP_058264899.1">
    <property type="nucleotide sequence ID" value="NZ_FMYN01000001.1"/>
</dbReference>
<accession>A0A0V8GKQ1</accession>
<reference evidence="1 2" key="1">
    <citation type="journal article" date="2015" name="Int. J. Syst. Evol. Microbiol.">
        <title>Exiguobacterium enclense sp. nov., isolated from sediment.</title>
        <authorList>
            <person name="Dastager S.G."/>
            <person name="Mawlankar R."/>
            <person name="Sonalkar V.V."/>
            <person name="Thorat M.N."/>
            <person name="Mual P."/>
            <person name="Verma A."/>
            <person name="Krishnamurthi S."/>
            <person name="Tang S.K."/>
            <person name="Li W.J."/>
        </authorList>
    </citation>
    <scope>NUCLEOTIDE SEQUENCE [LARGE SCALE GENOMIC DNA]</scope>
    <source>
        <strain evidence="1 2">NIO-1109</strain>
    </source>
</reference>
<sequence>MKKKWIAIICLGLIVVVGGWYAGFQESKVSGFPVPRFATAVEKQGEWKIKTRLVSETDGPGLLYGTRIRQAGWKELDREGATAWYEKDGKVIALTTFDGELYLENSSKEKIRL</sequence>
<evidence type="ECO:0000313" key="1">
    <source>
        <dbReference type="EMBL" id="KSU50862.1"/>
    </source>
</evidence>
<dbReference type="EMBL" id="LNQL01000001">
    <property type="protein sequence ID" value="KSU50862.1"/>
    <property type="molecule type" value="Genomic_DNA"/>
</dbReference>
<protein>
    <submittedName>
        <fullName evidence="1">Uncharacterized protein</fullName>
    </submittedName>
</protein>
<comment type="caution">
    <text evidence="1">The sequence shown here is derived from an EMBL/GenBank/DDBJ whole genome shotgun (WGS) entry which is preliminary data.</text>
</comment>
<organism evidence="1 2">
    <name type="scientific">Exiguobacterium indicum</name>
    <dbReference type="NCBI Taxonomy" id="296995"/>
    <lineage>
        <taxon>Bacteria</taxon>
        <taxon>Bacillati</taxon>
        <taxon>Bacillota</taxon>
        <taxon>Bacilli</taxon>
        <taxon>Bacillales</taxon>
        <taxon>Bacillales Family XII. Incertae Sedis</taxon>
        <taxon>Exiguobacterium</taxon>
    </lineage>
</organism>
<dbReference type="AlphaFoldDB" id="A0A0V8GKQ1"/>
<gene>
    <name evidence="1" type="ORF">AS033_05640</name>
</gene>
<evidence type="ECO:0000313" key="2">
    <source>
        <dbReference type="Proteomes" id="UP000053797"/>
    </source>
</evidence>
<name>A0A0V8GKQ1_9BACL</name>